<dbReference type="InterPro" id="IPR052028">
    <property type="entry name" value="HipA_Ser/Thr_kinase"/>
</dbReference>
<evidence type="ECO:0000256" key="3">
    <source>
        <dbReference type="ARBA" id="ARBA00022777"/>
    </source>
</evidence>
<evidence type="ECO:0000313" key="7">
    <source>
        <dbReference type="Proteomes" id="UP000070578"/>
    </source>
</evidence>
<feature type="domain" description="HipA N-terminal subdomain 1" evidence="5">
    <location>
        <begin position="18"/>
        <end position="110"/>
    </location>
</feature>
<feature type="domain" description="HipA-like C-terminal" evidence="4">
    <location>
        <begin position="146"/>
        <end position="362"/>
    </location>
</feature>
<proteinExistence type="inferred from homology"/>
<keyword evidence="2" id="KW-0808">Transferase</keyword>
<comment type="similarity">
    <text evidence="1">Belongs to the HipA Ser/Thr kinase family.</text>
</comment>
<accession>A0A139BTH2</accession>
<dbReference type="Proteomes" id="UP000070578">
    <property type="component" value="Unassembled WGS sequence"/>
</dbReference>
<reference evidence="6 7" key="2">
    <citation type="submission" date="2016-03" db="EMBL/GenBank/DDBJ databases">
        <title>New uncultured bacterium of the family Gallionellaceae from acid mine drainage: description and reconstruction of genome based on metagenomic analysis of microbial community.</title>
        <authorList>
            <person name="Kadnikov V."/>
            <person name="Ivasenko D."/>
            <person name="Beletsky A."/>
            <person name="Mardanov A."/>
            <person name="Danilova E."/>
            <person name="Pimenov N."/>
            <person name="Karnachuk O."/>
            <person name="Ravin N."/>
        </authorList>
    </citation>
    <scope>NUCLEOTIDE SEQUENCE [LARGE SCALE GENOMIC DNA]</scope>
    <source>
        <strain evidence="6">ShG14-8</strain>
    </source>
</reference>
<dbReference type="PANTHER" id="PTHR37419:SF8">
    <property type="entry name" value="TOXIN YJJJ"/>
    <property type="match status" value="1"/>
</dbReference>
<evidence type="ECO:0000259" key="5">
    <source>
        <dbReference type="Pfam" id="PF13657"/>
    </source>
</evidence>
<evidence type="ECO:0000259" key="4">
    <source>
        <dbReference type="Pfam" id="PF07804"/>
    </source>
</evidence>
<organism evidence="6 7">
    <name type="scientific">Candidatus Gallionella acididurans</name>
    <dbReference type="NCBI Taxonomy" id="1796491"/>
    <lineage>
        <taxon>Bacteria</taxon>
        <taxon>Pseudomonadati</taxon>
        <taxon>Pseudomonadota</taxon>
        <taxon>Betaproteobacteria</taxon>
        <taxon>Nitrosomonadales</taxon>
        <taxon>Gallionellaceae</taxon>
        <taxon>Gallionella</taxon>
    </lineage>
</organism>
<dbReference type="Gene3D" id="1.10.1070.20">
    <property type="match status" value="1"/>
</dbReference>
<dbReference type="GO" id="GO:0005829">
    <property type="term" value="C:cytosol"/>
    <property type="evidence" value="ECO:0007669"/>
    <property type="project" value="TreeGrafter"/>
</dbReference>
<evidence type="ECO:0000256" key="2">
    <source>
        <dbReference type="ARBA" id="ARBA00022679"/>
    </source>
</evidence>
<dbReference type="Pfam" id="PF07804">
    <property type="entry name" value="HipA_C"/>
    <property type="match status" value="1"/>
</dbReference>
<protein>
    <submittedName>
        <fullName evidence="6">HipA domain protein</fullName>
    </submittedName>
</protein>
<dbReference type="EMBL" id="LSLI01000036">
    <property type="protein sequence ID" value="KXS32264.1"/>
    <property type="molecule type" value="Genomic_DNA"/>
</dbReference>
<reference evidence="6 7" key="1">
    <citation type="submission" date="2016-02" db="EMBL/GenBank/DDBJ databases">
        <authorList>
            <person name="Wen L."/>
            <person name="He K."/>
            <person name="Yang H."/>
        </authorList>
    </citation>
    <scope>NUCLEOTIDE SEQUENCE [LARGE SCALE GENOMIC DNA]</scope>
    <source>
        <strain evidence="6">ShG14-8</strain>
    </source>
</reference>
<name>A0A139BTH2_9PROT</name>
<dbReference type="PANTHER" id="PTHR37419">
    <property type="entry name" value="SERINE/THREONINE-PROTEIN KINASE TOXIN HIPA"/>
    <property type="match status" value="1"/>
</dbReference>
<dbReference type="GO" id="GO:0004674">
    <property type="term" value="F:protein serine/threonine kinase activity"/>
    <property type="evidence" value="ECO:0007669"/>
    <property type="project" value="TreeGrafter"/>
</dbReference>
<dbReference type="InterPro" id="IPR017508">
    <property type="entry name" value="HipA_N1"/>
</dbReference>
<dbReference type="InterPro" id="IPR012893">
    <property type="entry name" value="HipA-like_C"/>
</dbReference>
<gene>
    <name evidence="6" type="ORF">AWT59_1631</name>
</gene>
<evidence type="ECO:0000256" key="1">
    <source>
        <dbReference type="ARBA" id="ARBA00010164"/>
    </source>
</evidence>
<evidence type="ECO:0000313" key="6">
    <source>
        <dbReference type="EMBL" id="KXS32264.1"/>
    </source>
</evidence>
<comment type="caution">
    <text evidence="6">The sequence shown here is derived from an EMBL/GenBank/DDBJ whole genome shotgun (WGS) entry which is preliminary data.</text>
</comment>
<sequence>MAESKLSVYVQLSGEEQKSLAGEFTWNAETAVGSFVYEDSYLKQSGYLLDPVVLKPRPRKEVRNNGIYGVFRDAGPDAWGRDQLTHIHGMLDEISVLQNAPEDGAGNITFHPDHRLHAYTLKEIDDVSKGFPPSDTVISNAVNPTTSMGGAKPKLLAYDDGAFWIAKFPEKGDPEFKNAANEHAMLSMADQCGINACESRVHQLPDGRLIILVKRFDLSGNLEHFTRFGFASAHTVLGMGDPRKDSGLKSYPLLGHQARLWTRKDLGAELWQRLVFNALVSNTDDHARNHALIYDGQWSLSKAFDIVAAPGAGPVRLCLQIHTGSVIATPASLLISADEMGVAREQAIETIRSMTSLILEQWRDRIGGQMSAKVIDQLASAFRLADEVRSFDFSTVPATRQTRRYKPT</sequence>
<dbReference type="Pfam" id="PF13657">
    <property type="entry name" value="Couple_hipA"/>
    <property type="match status" value="1"/>
</dbReference>
<dbReference type="AlphaFoldDB" id="A0A139BTH2"/>
<keyword evidence="3" id="KW-0418">Kinase</keyword>